<proteinExistence type="predicted"/>
<dbReference type="Proteomes" id="UP000613580">
    <property type="component" value="Unassembled WGS sequence"/>
</dbReference>
<keyword evidence="2" id="KW-1185">Reference proteome</keyword>
<evidence type="ECO:0000313" key="2">
    <source>
        <dbReference type="Proteomes" id="UP000613580"/>
    </source>
</evidence>
<gene>
    <name evidence="1" type="ORF">HMN09_00944000</name>
</gene>
<comment type="caution">
    <text evidence="1">The sequence shown here is derived from an EMBL/GenBank/DDBJ whole genome shotgun (WGS) entry which is preliminary data.</text>
</comment>
<organism evidence="1 2">
    <name type="scientific">Mycena chlorophos</name>
    <name type="common">Agaric fungus</name>
    <name type="synonym">Agaricus chlorophos</name>
    <dbReference type="NCBI Taxonomy" id="658473"/>
    <lineage>
        <taxon>Eukaryota</taxon>
        <taxon>Fungi</taxon>
        <taxon>Dikarya</taxon>
        <taxon>Basidiomycota</taxon>
        <taxon>Agaricomycotina</taxon>
        <taxon>Agaricomycetes</taxon>
        <taxon>Agaricomycetidae</taxon>
        <taxon>Agaricales</taxon>
        <taxon>Marasmiineae</taxon>
        <taxon>Mycenaceae</taxon>
        <taxon>Mycena</taxon>
    </lineage>
</organism>
<protein>
    <recommendedName>
        <fullName evidence="3">Protein kinase domain-containing protein</fullName>
    </recommendedName>
</protein>
<evidence type="ECO:0000313" key="1">
    <source>
        <dbReference type="EMBL" id="KAF7300590.1"/>
    </source>
</evidence>
<dbReference type="EMBL" id="JACAZE010000013">
    <property type="protein sequence ID" value="KAF7300590.1"/>
    <property type="molecule type" value="Genomic_DNA"/>
</dbReference>
<accession>A0A8H6SJ13</accession>
<dbReference type="AlphaFoldDB" id="A0A8H6SJ13"/>
<name>A0A8H6SJ13_MYCCL</name>
<reference evidence="1" key="1">
    <citation type="submission" date="2020-05" db="EMBL/GenBank/DDBJ databases">
        <title>Mycena genomes resolve the evolution of fungal bioluminescence.</title>
        <authorList>
            <person name="Tsai I.J."/>
        </authorList>
    </citation>
    <scope>NUCLEOTIDE SEQUENCE</scope>
    <source>
        <strain evidence="1">110903Hualien_Pintung</strain>
    </source>
</reference>
<dbReference type="OrthoDB" id="5327923at2759"/>
<sequence length="486" mass="55068">MPRIPPRALPDESRCLRSSLKAPNDFVWANRREDIRITTLDDGSARFWSPSTVLAGEKILLQESSSQHPDSENEMSLRDWVYGTDLHCKTRLEDEPAPRKLRVWPVLTMKDWSEAACPDELRGIVDESVILHGPKNCKQTPAHPDAENTNLNSQERAIIELAALYELFKPARTIPKLEQQIPARFLPAHLFVHDPRMRTGRTRGAREPLAEQYIRVIPKPDTESMSLGKLDIPAVASVGEGHHARVFQANLTLDDRFTMLEYEYNSTHPTRTWGRATVQLVAKISDRNVEDMEMLRNEAAVYERMIAHLSEHWSGYNAAPGAWKSEEDAGFEREVGNDVRIPATAAVGQFYGYYVPKDAKSTSRPLILLENCGQQIDFTPHDMTPEDKMTCATLINRVSAAGITQGSAYARNFLIQTGPLTLPPILRSFAHPSFRLIDFGRAEHISPDRCTFNFALMSEETERRARLELAMALDAVYGGTRRRRYY</sequence>
<evidence type="ECO:0008006" key="3">
    <source>
        <dbReference type="Google" id="ProtNLM"/>
    </source>
</evidence>